<evidence type="ECO:0000259" key="11">
    <source>
        <dbReference type="PROSITE" id="PS50011"/>
    </source>
</evidence>
<dbReference type="EMBL" id="KV722364">
    <property type="protein sequence ID" value="OCH92786.1"/>
    <property type="molecule type" value="Genomic_DNA"/>
</dbReference>
<keyword evidence="13" id="KW-1185">Reference proteome</keyword>
<dbReference type="InterPro" id="IPR011009">
    <property type="entry name" value="Kinase-like_dom_sf"/>
</dbReference>
<dbReference type="InterPro" id="IPR008271">
    <property type="entry name" value="Ser/Thr_kinase_AS"/>
</dbReference>
<evidence type="ECO:0000256" key="6">
    <source>
        <dbReference type="ARBA" id="ARBA00022840"/>
    </source>
</evidence>
<evidence type="ECO:0000256" key="4">
    <source>
        <dbReference type="ARBA" id="ARBA00022741"/>
    </source>
</evidence>
<feature type="region of interest" description="Disordered" evidence="10">
    <location>
        <begin position="503"/>
        <end position="525"/>
    </location>
</feature>
<dbReference type="EC" id="2.7.11.1" evidence="1"/>
<evidence type="ECO:0000256" key="5">
    <source>
        <dbReference type="ARBA" id="ARBA00022777"/>
    </source>
</evidence>
<dbReference type="OrthoDB" id="2758211at2759"/>
<dbReference type="InterPro" id="IPR050236">
    <property type="entry name" value="Ser_Thr_kinase_AGC"/>
</dbReference>
<evidence type="ECO:0000313" key="12">
    <source>
        <dbReference type="EMBL" id="OCH92786.1"/>
    </source>
</evidence>
<protein>
    <recommendedName>
        <fullName evidence="1">non-specific serine/threonine protein kinase</fullName>
        <ecNumber evidence="1">2.7.11.1</ecNumber>
    </recommendedName>
</protein>
<dbReference type="Pfam" id="PF00069">
    <property type="entry name" value="Pkinase"/>
    <property type="match status" value="1"/>
</dbReference>
<dbReference type="Proteomes" id="UP000250043">
    <property type="component" value="Unassembled WGS sequence"/>
</dbReference>
<keyword evidence="2" id="KW-0723">Serine/threonine-protein kinase</keyword>
<dbReference type="InterPro" id="IPR000719">
    <property type="entry name" value="Prot_kinase_dom"/>
</dbReference>
<dbReference type="GO" id="GO:0005524">
    <property type="term" value="F:ATP binding"/>
    <property type="evidence" value="ECO:0007669"/>
    <property type="project" value="UniProtKB-UniRule"/>
</dbReference>
<dbReference type="PANTHER" id="PTHR24356:SF1">
    <property type="entry name" value="SERINE_THREONINE-PROTEIN KINASE GREATWALL"/>
    <property type="match status" value="1"/>
</dbReference>
<evidence type="ECO:0000256" key="3">
    <source>
        <dbReference type="ARBA" id="ARBA00022679"/>
    </source>
</evidence>
<name>A0A8E2DMX5_9APHY</name>
<evidence type="ECO:0000256" key="10">
    <source>
        <dbReference type="SAM" id="MobiDB-lite"/>
    </source>
</evidence>
<keyword evidence="4 9" id="KW-0547">Nucleotide-binding</keyword>
<evidence type="ECO:0000313" key="13">
    <source>
        <dbReference type="Proteomes" id="UP000250043"/>
    </source>
</evidence>
<dbReference type="PROSITE" id="PS50011">
    <property type="entry name" value="PROTEIN_KINASE_DOM"/>
    <property type="match status" value="1"/>
</dbReference>
<dbReference type="Gene3D" id="1.10.510.10">
    <property type="entry name" value="Transferase(Phosphotransferase) domain 1"/>
    <property type="match status" value="1"/>
</dbReference>
<keyword evidence="3" id="KW-0808">Transferase</keyword>
<evidence type="ECO:0000256" key="7">
    <source>
        <dbReference type="ARBA" id="ARBA00047899"/>
    </source>
</evidence>
<feature type="domain" description="Protein kinase" evidence="11">
    <location>
        <begin position="97"/>
        <end position="432"/>
    </location>
</feature>
<dbReference type="GO" id="GO:0004674">
    <property type="term" value="F:protein serine/threonine kinase activity"/>
    <property type="evidence" value="ECO:0007669"/>
    <property type="project" value="UniProtKB-KW"/>
</dbReference>
<evidence type="ECO:0000256" key="8">
    <source>
        <dbReference type="ARBA" id="ARBA00048679"/>
    </source>
</evidence>
<comment type="catalytic activity">
    <reaction evidence="8">
        <text>L-seryl-[protein] + ATP = O-phospho-L-seryl-[protein] + ADP + H(+)</text>
        <dbReference type="Rhea" id="RHEA:17989"/>
        <dbReference type="Rhea" id="RHEA-COMP:9863"/>
        <dbReference type="Rhea" id="RHEA-COMP:11604"/>
        <dbReference type="ChEBI" id="CHEBI:15378"/>
        <dbReference type="ChEBI" id="CHEBI:29999"/>
        <dbReference type="ChEBI" id="CHEBI:30616"/>
        <dbReference type="ChEBI" id="CHEBI:83421"/>
        <dbReference type="ChEBI" id="CHEBI:456216"/>
        <dbReference type="EC" id="2.7.11.1"/>
    </reaction>
</comment>
<keyword evidence="5 12" id="KW-0418">Kinase</keyword>
<feature type="binding site" evidence="9">
    <location>
        <position position="131"/>
    </location>
    <ligand>
        <name>ATP</name>
        <dbReference type="ChEBI" id="CHEBI:30616"/>
    </ligand>
</feature>
<proteinExistence type="predicted"/>
<dbReference type="PROSITE" id="PS00107">
    <property type="entry name" value="PROTEIN_KINASE_ATP"/>
    <property type="match status" value="1"/>
</dbReference>
<evidence type="ECO:0000256" key="1">
    <source>
        <dbReference type="ARBA" id="ARBA00012513"/>
    </source>
</evidence>
<evidence type="ECO:0000256" key="9">
    <source>
        <dbReference type="PROSITE-ProRule" id="PRU10141"/>
    </source>
</evidence>
<evidence type="ECO:0000256" key="2">
    <source>
        <dbReference type="ARBA" id="ARBA00022527"/>
    </source>
</evidence>
<gene>
    <name evidence="12" type="ORF">OBBRIDRAFT_790946</name>
</gene>
<dbReference type="Gene3D" id="3.30.200.20">
    <property type="entry name" value="Phosphorylase Kinase, domain 1"/>
    <property type="match status" value="1"/>
</dbReference>
<dbReference type="PANTHER" id="PTHR24356">
    <property type="entry name" value="SERINE/THREONINE-PROTEIN KINASE"/>
    <property type="match status" value="1"/>
</dbReference>
<dbReference type="SUPFAM" id="SSF56112">
    <property type="entry name" value="Protein kinase-like (PK-like)"/>
    <property type="match status" value="1"/>
</dbReference>
<dbReference type="PROSITE" id="PS00108">
    <property type="entry name" value="PROTEIN_KINASE_ST"/>
    <property type="match status" value="1"/>
</dbReference>
<accession>A0A8E2DMX5</accession>
<dbReference type="SMART" id="SM00220">
    <property type="entry name" value="S_TKc"/>
    <property type="match status" value="1"/>
</dbReference>
<organism evidence="12 13">
    <name type="scientific">Obba rivulosa</name>
    <dbReference type="NCBI Taxonomy" id="1052685"/>
    <lineage>
        <taxon>Eukaryota</taxon>
        <taxon>Fungi</taxon>
        <taxon>Dikarya</taxon>
        <taxon>Basidiomycota</taxon>
        <taxon>Agaricomycotina</taxon>
        <taxon>Agaricomycetes</taxon>
        <taxon>Polyporales</taxon>
        <taxon>Gelatoporiaceae</taxon>
        <taxon>Obba</taxon>
    </lineage>
</organism>
<comment type="catalytic activity">
    <reaction evidence="7">
        <text>L-threonyl-[protein] + ATP = O-phospho-L-threonyl-[protein] + ADP + H(+)</text>
        <dbReference type="Rhea" id="RHEA:46608"/>
        <dbReference type="Rhea" id="RHEA-COMP:11060"/>
        <dbReference type="Rhea" id="RHEA-COMP:11605"/>
        <dbReference type="ChEBI" id="CHEBI:15378"/>
        <dbReference type="ChEBI" id="CHEBI:30013"/>
        <dbReference type="ChEBI" id="CHEBI:30616"/>
        <dbReference type="ChEBI" id="CHEBI:61977"/>
        <dbReference type="ChEBI" id="CHEBI:456216"/>
        <dbReference type="EC" id="2.7.11.1"/>
    </reaction>
</comment>
<dbReference type="AlphaFoldDB" id="A0A8E2DMX5"/>
<sequence length="724" mass="79740">MCVAGPSLEDVRDVQFRFESRLESLLCHTVEGPGAQTNLGGRDATELWIEDTTWVDTQSAEIKAVDSFFGSIEASSSGWSQTTRLETAETRLHLSGLNFLGTLGSGAHGKVLLAEHEDMKTPTPSKRCAVKVLKKASMTRADVEELLHEVHVLRLISSSTESSIAFEHVKTGAAFLQEIYDSAQNREHVFIMMQPHPTPLSNPDIRSRLRITWPICLPSGTSQEGALEAPRSSNSRSLKLALKSLRLIAAEMCLGLEYLHSLGIVHQDIKPANVMVSDSGHIAITDFGASKSLPRIEMDNDGILGRTPVYGSVVVMPNDALTFTPQYAAPEVLGSYPEQNAQEVLVYDERVDFWSLAVMLKELATGKAPCIFGVPSNNPEKADGGAGTFHVIPHGQSEPELDGDLASFVDMVLIKDPAGRLYGTAIKEHPFFNSLGGLWDDIAALQYPPLPRPRWSLLDEDVSFDIVFEDGEQPHRGSKVLADVEELFLGAITELPWDDSLASNERDDNDHSSLTVHLGADDNEDLTATEDESRIFRAEALKIERPQAPSLSPPRTYGFFTHRISVPQPGTSDRSDSLPACGEHVSPVPAIRLYAPASLSHEARTLFSPHDLEHDASRVPVTPRGTYLRRRAGVHDLRGAFHASRRPGLYPRKELCKLSFLPETIIWTFEQQITVAMLATMEHRPFPASQKQVKAFVPNEVLPAKGRRGMSGLFNKFVKRIAPH</sequence>
<reference evidence="12 13" key="1">
    <citation type="submission" date="2016-07" db="EMBL/GenBank/DDBJ databases">
        <title>Draft genome of the white-rot fungus Obba rivulosa 3A-2.</title>
        <authorList>
            <consortium name="DOE Joint Genome Institute"/>
            <person name="Miettinen O."/>
            <person name="Riley R."/>
            <person name="Acob R."/>
            <person name="Barry K."/>
            <person name="Cullen D."/>
            <person name="De Vries R."/>
            <person name="Hainaut M."/>
            <person name="Hatakka A."/>
            <person name="Henrissat B."/>
            <person name="Hilden K."/>
            <person name="Kuo R."/>
            <person name="Labutti K."/>
            <person name="Lipzen A."/>
            <person name="Makela M.R."/>
            <person name="Sandor L."/>
            <person name="Spatafora J.W."/>
            <person name="Grigoriev I.V."/>
            <person name="Hibbett D.S."/>
        </authorList>
    </citation>
    <scope>NUCLEOTIDE SEQUENCE [LARGE SCALE GENOMIC DNA]</scope>
    <source>
        <strain evidence="12 13">3A-2</strain>
    </source>
</reference>
<keyword evidence="6 9" id="KW-0067">ATP-binding</keyword>
<dbReference type="InterPro" id="IPR017441">
    <property type="entry name" value="Protein_kinase_ATP_BS"/>
</dbReference>